<dbReference type="PROSITE" id="PS00166">
    <property type="entry name" value="ENOYL_COA_HYDRATASE"/>
    <property type="match status" value="1"/>
</dbReference>
<reference evidence="3" key="1">
    <citation type="journal article" date="2020" name="Nat. Commun.">
        <title>Large-scale genome sequencing of mycorrhizal fungi provides insights into the early evolution of symbiotic traits.</title>
        <authorList>
            <person name="Miyauchi S."/>
            <person name="Kiss E."/>
            <person name="Kuo A."/>
            <person name="Drula E."/>
            <person name="Kohler A."/>
            <person name="Sanchez-Garcia M."/>
            <person name="Morin E."/>
            <person name="Andreopoulos B."/>
            <person name="Barry K.W."/>
            <person name="Bonito G."/>
            <person name="Buee M."/>
            <person name="Carver A."/>
            <person name="Chen C."/>
            <person name="Cichocki N."/>
            <person name="Clum A."/>
            <person name="Culley D."/>
            <person name="Crous P.W."/>
            <person name="Fauchery L."/>
            <person name="Girlanda M."/>
            <person name="Hayes R.D."/>
            <person name="Keri Z."/>
            <person name="LaButti K."/>
            <person name="Lipzen A."/>
            <person name="Lombard V."/>
            <person name="Magnuson J."/>
            <person name="Maillard F."/>
            <person name="Murat C."/>
            <person name="Nolan M."/>
            <person name="Ohm R.A."/>
            <person name="Pangilinan J."/>
            <person name="Pereira M.F."/>
            <person name="Perotto S."/>
            <person name="Peter M."/>
            <person name="Pfister S."/>
            <person name="Riley R."/>
            <person name="Sitrit Y."/>
            <person name="Stielow J.B."/>
            <person name="Szollosi G."/>
            <person name="Zifcakova L."/>
            <person name="Stursova M."/>
            <person name="Spatafora J.W."/>
            <person name="Tedersoo L."/>
            <person name="Vaario L.M."/>
            <person name="Yamada A."/>
            <person name="Yan M."/>
            <person name="Wang P."/>
            <person name="Xu J."/>
            <person name="Bruns T."/>
            <person name="Baldrian P."/>
            <person name="Vilgalys R."/>
            <person name="Dunand C."/>
            <person name="Henrissat B."/>
            <person name="Grigoriev I.V."/>
            <person name="Hibbett D."/>
            <person name="Nagy L.G."/>
            <person name="Martin F.M."/>
        </authorList>
    </citation>
    <scope>NUCLEOTIDE SEQUENCE</scope>
    <source>
        <strain evidence="3">UP504</strain>
    </source>
</reference>
<keyword evidence="4" id="KW-1185">Reference proteome</keyword>
<protein>
    <recommendedName>
        <fullName evidence="5">ClpP/crotonase</fullName>
    </recommendedName>
</protein>
<dbReference type="Pfam" id="PF00378">
    <property type="entry name" value="ECH_1"/>
    <property type="match status" value="1"/>
</dbReference>
<dbReference type="OrthoDB" id="1696280at2759"/>
<dbReference type="Gene3D" id="3.90.226.10">
    <property type="entry name" value="2-enoyl-CoA Hydratase, Chain A, domain 1"/>
    <property type="match status" value="1"/>
</dbReference>
<evidence type="ECO:0000256" key="1">
    <source>
        <dbReference type="ARBA" id="ARBA00005254"/>
    </source>
</evidence>
<dbReference type="AlphaFoldDB" id="A0A9P6AWV3"/>
<dbReference type="SUPFAM" id="SSF52096">
    <property type="entry name" value="ClpP/crotonase"/>
    <property type="match status" value="1"/>
</dbReference>
<evidence type="ECO:0000313" key="4">
    <source>
        <dbReference type="Proteomes" id="UP000886523"/>
    </source>
</evidence>
<name>A0A9P6AWV3_9AGAM</name>
<comment type="caution">
    <text evidence="3">The sequence shown here is derived from an EMBL/GenBank/DDBJ whole genome shotgun (WGS) entry which is preliminary data.</text>
</comment>
<sequence>MSYPIRLPIGSPAPLGSVHHPTPTTWELEMHYGVDNRINHDLIDKVFLKALDLVEKDWRWSTTEVGAPGALIIVGKKSQQKFFSNGLDYERISEDPGFFANYFDVLIRRLIDFPMPIIAAINGHCFAAGFVLALACDYRVMTSGRAWCCLNELEVGAPLRPSVASLLNCKLPTPKIVRDATLDARRFTPQELHALGVVDVLAEGGTDGVLREAHKLAEAKAPRAKTGVYGLMRTDMMKAVFNATKLDERRILAVDAAALAQARL</sequence>
<proteinExistence type="inferred from homology"/>
<dbReference type="GO" id="GO:0004165">
    <property type="term" value="F:delta(3)-delta(2)-enoyl-CoA isomerase activity"/>
    <property type="evidence" value="ECO:0007669"/>
    <property type="project" value="TreeGrafter"/>
</dbReference>
<evidence type="ECO:0008006" key="5">
    <source>
        <dbReference type="Google" id="ProtNLM"/>
    </source>
</evidence>
<dbReference type="GO" id="GO:0006635">
    <property type="term" value="P:fatty acid beta-oxidation"/>
    <property type="evidence" value="ECO:0007669"/>
    <property type="project" value="TreeGrafter"/>
</dbReference>
<dbReference type="CDD" id="cd06558">
    <property type="entry name" value="crotonase-like"/>
    <property type="match status" value="1"/>
</dbReference>
<dbReference type="GO" id="GO:0005777">
    <property type="term" value="C:peroxisome"/>
    <property type="evidence" value="ECO:0007669"/>
    <property type="project" value="TreeGrafter"/>
</dbReference>
<accession>A0A9P6AWV3</accession>
<evidence type="ECO:0000256" key="2">
    <source>
        <dbReference type="RuleBase" id="RU003707"/>
    </source>
</evidence>
<evidence type="ECO:0000313" key="3">
    <source>
        <dbReference type="EMBL" id="KAF9513431.1"/>
    </source>
</evidence>
<dbReference type="EMBL" id="MU128972">
    <property type="protein sequence ID" value="KAF9513431.1"/>
    <property type="molecule type" value="Genomic_DNA"/>
</dbReference>
<organism evidence="3 4">
    <name type="scientific">Hydnum rufescens UP504</name>
    <dbReference type="NCBI Taxonomy" id="1448309"/>
    <lineage>
        <taxon>Eukaryota</taxon>
        <taxon>Fungi</taxon>
        <taxon>Dikarya</taxon>
        <taxon>Basidiomycota</taxon>
        <taxon>Agaricomycotina</taxon>
        <taxon>Agaricomycetes</taxon>
        <taxon>Cantharellales</taxon>
        <taxon>Hydnaceae</taxon>
        <taxon>Hydnum</taxon>
    </lineage>
</organism>
<dbReference type="PANTHER" id="PTHR11941">
    <property type="entry name" value="ENOYL-COA HYDRATASE-RELATED"/>
    <property type="match status" value="1"/>
</dbReference>
<dbReference type="PANTHER" id="PTHR11941:SF75">
    <property type="entry name" value="ENOYL-COA HYDRATASE_ISOMERASE FAMILY PROTEIN"/>
    <property type="match status" value="1"/>
</dbReference>
<dbReference type="InterPro" id="IPR001753">
    <property type="entry name" value="Enoyl-CoA_hydra/iso"/>
</dbReference>
<dbReference type="InterPro" id="IPR029045">
    <property type="entry name" value="ClpP/crotonase-like_dom_sf"/>
</dbReference>
<gene>
    <name evidence="3" type="ORF">BS47DRAFT_967642</name>
</gene>
<dbReference type="InterPro" id="IPR018376">
    <property type="entry name" value="Enoyl-CoA_hyd/isom_CS"/>
</dbReference>
<dbReference type="Proteomes" id="UP000886523">
    <property type="component" value="Unassembled WGS sequence"/>
</dbReference>
<comment type="similarity">
    <text evidence="1 2">Belongs to the enoyl-CoA hydratase/isomerase family.</text>
</comment>